<dbReference type="SUPFAM" id="SSF82199">
    <property type="entry name" value="SET domain"/>
    <property type="match status" value="1"/>
</dbReference>
<dbReference type="PANTHER" id="PTHR47332">
    <property type="entry name" value="SET DOMAIN-CONTAINING PROTEIN 5"/>
    <property type="match status" value="1"/>
</dbReference>
<dbReference type="InterPro" id="IPR001214">
    <property type="entry name" value="SET_dom"/>
</dbReference>
<dbReference type="RefSeq" id="XP_033649554.1">
    <property type="nucleotide sequence ID" value="XM_033796080.1"/>
</dbReference>
<protein>
    <submittedName>
        <fullName evidence="2">SET domain-containing protein</fullName>
    </submittedName>
</protein>
<dbReference type="Pfam" id="PF00856">
    <property type="entry name" value="SET"/>
    <property type="match status" value="1"/>
</dbReference>
<dbReference type="EMBL" id="ML986528">
    <property type="protein sequence ID" value="KAF2272015.1"/>
    <property type="molecule type" value="Genomic_DNA"/>
</dbReference>
<reference evidence="2" key="1">
    <citation type="journal article" date="2020" name="Stud. Mycol.">
        <title>101 Dothideomycetes genomes: a test case for predicting lifestyles and emergence of pathogens.</title>
        <authorList>
            <person name="Haridas S."/>
            <person name="Albert R."/>
            <person name="Binder M."/>
            <person name="Bloem J."/>
            <person name="Labutti K."/>
            <person name="Salamov A."/>
            <person name="Andreopoulos B."/>
            <person name="Baker S."/>
            <person name="Barry K."/>
            <person name="Bills G."/>
            <person name="Bluhm B."/>
            <person name="Cannon C."/>
            <person name="Castanera R."/>
            <person name="Culley D."/>
            <person name="Daum C."/>
            <person name="Ezra D."/>
            <person name="Gonzalez J."/>
            <person name="Henrissat B."/>
            <person name="Kuo A."/>
            <person name="Liang C."/>
            <person name="Lipzen A."/>
            <person name="Lutzoni F."/>
            <person name="Magnuson J."/>
            <person name="Mondo S."/>
            <person name="Nolan M."/>
            <person name="Ohm R."/>
            <person name="Pangilinan J."/>
            <person name="Park H.-J."/>
            <person name="Ramirez L."/>
            <person name="Alfaro M."/>
            <person name="Sun H."/>
            <person name="Tritt A."/>
            <person name="Yoshinaga Y."/>
            <person name="Zwiers L.-H."/>
            <person name="Turgeon B."/>
            <person name="Goodwin S."/>
            <person name="Spatafora J."/>
            <person name="Crous P."/>
            <person name="Grigoriev I."/>
        </authorList>
    </citation>
    <scope>NUCLEOTIDE SEQUENCE</scope>
    <source>
        <strain evidence="2">CBS 379.55</strain>
    </source>
</reference>
<dbReference type="GeneID" id="54549255"/>
<dbReference type="Proteomes" id="UP000800097">
    <property type="component" value="Unassembled WGS sequence"/>
</dbReference>
<proteinExistence type="predicted"/>
<accession>A0A6A6J6F7</accession>
<feature type="domain" description="SET" evidence="1">
    <location>
        <begin position="34"/>
        <end position="187"/>
    </location>
</feature>
<dbReference type="OrthoDB" id="265717at2759"/>
<gene>
    <name evidence="2" type="ORF">EI97DRAFT_386719</name>
</gene>
<evidence type="ECO:0000313" key="3">
    <source>
        <dbReference type="Proteomes" id="UP000800097"/>
    </source>
</evidence>
<dbReference type="InterPro" id="IPR053185">
    <property type="entry name" value="SET_domain_protein"/>
</dbReference>
<dbReference type="PROSITE" id="PS50280">
    <property type="entry name" value="SET"/>
    <property type="match status" value="1"/>
</dbReference>
<dbReference type="CDD" id="cd20071">
    <property type="entry name" value="SET_SMYD"/>
    <property type="match status" value="1"/>
</dbReference>
<organism evidence="2 3">
    <name type="scientific">Westerdykella ornata</name>
    <dbReference type="NCBI Taxonomy" id="318751"/>
    <lineage>
        <taxon>Eukaryota</taxon>
        <taxon>Fungi</taxon>
        <taxon>Dikarya</taxon>
        <taxon>Ascomycota</taxon>
        <taxon>Pezizomycotina</taxon>
        <taxon>Dothideomycetes</taxon>
        <taxon>Pleosporomycetidae</taxon>
        <taxon>Pleosporales</taxon>
        <taxon>Sporormiaceae</taxon>
        <taxon>Westerdykella</taxon>
    </lineage>
</organism>
<dbReference type="SMART" id="SM00317">
    <property type="entry name" value="SET"/>
    <property type="match status" value="1"/>
</dbReference>
<keyword evidence="3" id="KW-1185">Reference proteome</keyword>
<evidence type="ECO:0000259" key="1">
    <source>
        <dbReference type="PROSITE" id="PS50280"/>
    </source>
</evidence>
<sequence>MLIFSAACDVPSRYSPDFTTPWKHSPDPSCHSTLQPYIVKHSPGKGLGAFASRHLEPGDIILQEAPVMRIRPPPFQDGIGYPMKEMGASIREAFESLPKEGQDEVLSLHAYTTAAETASPDVDELVPIYRSNAYTIDKEIALFPKIARINHSCRPNTSYVWIARLNKQVVYATRRIEEGEELSVTYIPLLRNRQDRQKRLDQYGFKCSCEVCAAEEDELIASDRRREEIRQVFNNLEPHLSLEPAESTAARKIAHAMAVESARLVKLVEEEGLSDYYDRAYRIAAICHARTEQWEPAALWAHQSYQLRMMADSQSHETKEMEVLTERFLTKWEQLRSQSKP</sequence>
<dbReference type="InterPro" id="IPR046341">
    <property type="entry name" value="SET_dom_sf"/>
</dbReference>
<dbReference type="PANTHER" id="PTHR47332:SF4">
    <property type="entry name" value="SET DOMAIN-CONTAINING PROTEIN 5"/>
    <property type="match status" value="1"/>
</dbReference>
<dbReference type="AlphaFoldDB" id="A0A6A6J6F7"/>
<dbReference type="Gene3D" id="2.170.270.10">
    <property type="entry name" value="SET domain"/>
    <property type="match status" value="1"/>
</dbReference>
<name>A0A6A6J6F7_WESOR</name>
<evidence type="ECO:0000313" key="2">
    <source>
        <dbReference type="EMBL" id="KAF2272015.1"/>
    </source>
</evidence>